<keyword evidence="5 12" id="KW-0418">Kinase</keyword>
<keyword evidence="10" id="KW-0472">Membrane</keyword>
<dbReference type="InterPro" id="IPR016064">
    <property type="entry name" value="NAD/diacylglycerol_kinase_sf"/>
</dbReference>
<dbReference type="GO" id="GO:0008654">
    <property type="term" value="P:phospholipid biosynthetic process"/>
    <property type="evidence" value="ECO:0007669"/>
    <property type="project" value="UniProtKB-KW"/>
</dbReference>
<reference evidence="12 13" key="1">
    <citation type="submission" date="2017-06" db="EMBL/GenBank/DDBJ databases">
        <authorList>
            <person name="Kim H.J."/>
            <person name="Triplett B.A."/>
        </authorList>
    </citation>
    <scope>NUCLEOTIDE SEQUENCE [LARGE SCALE GENOMIC DNA]</scope>
    <source>
        <strain evidence="12 13">CGMCC 4.1858</strain>
    </source>
</reference>
<evidence type="ECO:0000256" key="3">
    <source>
        <dbReference type="ARBA" id="ARBA00022679"/>
    </source>
</evidence>
<feature type="transmembrane region" description="Helical" evidence="10">
    <location>
        <begin position="171"/>
        <end position="190"/>
    </location>
</feature>
<evidence type="ECO:0000256" key="6">
    <source>
        <dbReference type="ARBA" id="ARBA00022840"/>
    </source>
</evidence>
<feature type="transmembrane region" description="Helical" evidence="10">
    <location>
        <begin position="138"/>
        <end position="159"/>
    </location>
</feature>
<keyword evidence="4" id="KW-0547">Nucleotide-binding</keyword>
<proteinExistence type="inferred from homology"/>
<dbReference type="InterPro" id="IPR017438">
    <property type="entry name" value="ATP-NAD_kinase_N"/>
</dbReference>
<dbReference type="CDD" id="cd03392">
    <property type="entry name" value="PAP2_like_2"/>
    <property type="match status" value="1"/>
</dbReference>
<dbReference type="Proteomes" id="UP000198280">
    <property type="component" value="Unassembled WGS sequence"/>
</dbReference>
<evidence type="ECO:0000256" key="4">
    <source>
        <dbReference type="ARBA" id="ARBA00022741"/>
    </source>
</evidence>
<dbReference type="Gene3D" id="1.20.144.10">
    <property type="entry name" value="Phosphatidic acid phosphatase type 2/haloperoxidase"/>
    <property type="match status" value="1"/>
</dbReference>
<dbReference type="PANTHER" id="PTHR12358:SF106">
    <property type="entry name" value="LIPID KINASE YEGS"/>
    <property type="match status" value="1"/>
</dbReference>
<dbReference type="GO" id="GO:0005524">
    <property type="term" value="F:ATP binding"/>
    <property type="evidence" value="ECO:0007669"/>
    <property type="project" value="UniProtKB-KW"/>
</dbReference>
<comment type="cofactor">
    <cofactor evidence="1">
        <name>Mg(2+)</name>
        <dbReference type="ChEBI" id="CHEBI:18420"/>
    </cofactor>
</comment>
<dbReference type="Gene3D" id="3.40.50.10330">
    <property type="entry name" value="Probable inorganic polyphosphate/atp-NAD kinase, domain 1"/>
    <property type="match status" value="1"/>
</dbReference>
<sequence>MRIDGAAVALRPRWLLTLPLLWALLVALGALVTGPWAGRWPVPAEDAVVRYLSEHRTGAGDAVSQGLSLVAGTQGVIAVTLLCVVALLVLPRTPRRAAAYFLAGAVAAQSAVFVLVTMCVERLRPDVPHLEQAPPASSFPSGHSGAALALYGGLAVLAARGTRHPWRLPAVALLLCLPAAVAVSRLYAGMHHPSDVVGGLLNGACSLFVLARALPPSGGPHGRPPGPRSRAAAGGRGAVVVRHPHACPDELAEAIRAVLDRHGYTDQRWTLTTVERPNGELEALAARHGTALVVACGGDGTVRACAEPLLGTDTALAIVPCGTGNLLARNLRLPLDPAAALERALAGRTTRIDVGRVHGDGLPATCFTVMAGAGFDAAMVRDASDRLKARLGWSAYVVSGAGHLTDPRMHLAMRLDGGPELQRRARMVLIGNVGVLQGGLPLLPAARPDSGRLDLVLLNPRGLTGWAAAAGHLAVRMLPRRAGRSGDTATGSPVARGALEYFQARRIDIGFATPQARELDGDVVADGTRLTIEVQPGALPVRLPAPTPVPAAARAPRHDDHAVTSGG</sequence>
<evidence type="ECO:0000259" key="11">
    <source>
        <dbReference type="PROSITE" id="PS50146"/>
    </source>
</evidence>
<dbReference type="AlphaFoldDB" id="A0A239GF02"/>
<keyword evidence="6" id="KW-0067">ATP-binding</keyword>
<dbReference type="EMBL" id="FZOF01000007">
    <property type="protein sequence ID" value="SNS67328.1"/>
    <property type="molecule type" value="Genomic_DNA"/>
</dbReference>
<accession>A0A239GF02</accession>
<dbReference type="GO" id="GO:0005886">
    <property type="term" value="C:plasma membrane"/>
    <property type="evidence" value="ECO:0007669"/>
    <property type="project" value="TreeGrafter"/>
</dbReference>
<evidence type="ECO:0000256" key="8">
    <source>
        <dbReference type="ARBA" id="ARBA00023264"/>
    </source>
</evidence>
<dbReference type="GO" id="GO:0016301">
    <property type="term" value="F:kinase activity"/>
    <property type="evidence" value="ECO:0007669"/>
    <property type="project" value="UniProtKB-KW"/>
</dbReference>
<evidence type="ECO:0000256" key="10">
    <source>
        <dbReference type="SAM" id="Phobius"/>
    </source>
</evidence>
<dbReference type="SMART" id="SM00014">
    <property type="entry name" value="acidPPc"/>
    <property type="match status" value="1"/>
</dbReference>
<dbReference type="Pfam" id="PF00781">
    <property type="entry name" value="DAGK_cat"/>
    <property type="match status" value="1"/>
</dbReference>
<keyword evidence="3" id="KW-0808">Transferase</keyword>
<dbReference type="InterPro" id="IPR045540">
    <property type="entry name" value="YegS/DAGK_C"/>
</dbReference>
<feature type="compositionally biased region" description="Basic and acidic residues" evidence="9">
    <location>
        <begin position="556"/>
        <end position="567"/>
    </location>
</feature>
<feature type="transmembrane region" description="Helical" evidence="10">
    <location>
        <begin position="69"/>
        <end position="90"/>
    </location>
</feature>
<keyword evidence="7" id="KW-0443">Lipid metabolism</keyword>
<keyword evidence="10" id="KW-1133">Transmembrane helix</keyword>
<feature type="transmembrane region" description="Helical" evidence="10">
    <location>
        <begin position="97"/>
        <end position="118"/>
    </location>
</feature>
<feature type="region of interest" description="Disordered" evidence="9">
    <location>
        <begin position="543"/>
        <end position="567"/>
    </location>
</feature>
<dbReference type="PANTHER" id="PTHR12358">
    <property type="entry name" value="SPHINGOSINE KINASE"/>
    <property type="match status" value="1"/>
</dbReference>
<dbReference type="InterPro" id="IPR036938">
    <property type="entry name" value="PAP2/HPO_sf"/>
</dbReference>
<keyword evidence="13" id="KW-1185">Reference proteome</keyword>
<organism evidence="12 13">
    <name type="scientific">Actinacidiphila glaucinigra</name>
    <dbReference type="NCBI Taxonomy" id="235986"/>
    <lineage>
        <taxon>Bacteria</taxon>
        <taxon>Bacillati</taxon>
        <taxon>Actinomycetota</taxon>
        <taxon>Actinomycetes</taxon>
        <taxon>Kitasatosporales</taxon>
        <taxon>Streptomycetaceae</taxon>
        <taxon>Actinacidiphila</taxon>
    </lineage>
</organism>
<evidence type="ECO:0000313" key="13">
    <source>
        <dbReference type="Proteomes" id="UP000198280"/>
    </source>
</evidence>
<protein>
    <submittedName>
        <fullName evidence="12">Diacylglycerol kinase family enzyme</fullName>
    </submittedName>
</protein>
<keyword evidence="7" id="KW-0444">Lipid biosynthesis</keyword>
<dbReference type="RefSeq" id="WP_089224772.1">
    <property type="nucleotide sequence ID" value="NZ_FZOF01000007.1"/>
</dbReference>
<comment type="similarity">
    <text evidence="2">Belongs to the diacylglycerol/lipid kinase family.</text>
</comment>
<keyword evidence="7" id="KW-0594">Phospholipid biosynthesis</keyword>
<evidence type="ECO:0000256" key="5">
    <source>
        <dbReference type="ARBA" id="ARBA00022777"/>
    </source>
</evidence>
<dbReference type="Pfam" id="PF01569">
    <property type="entry name" value="PAP2"/>
    <property type="match status" value="1"/>
</dbReference>
<dbReference type="SMART" id="SM00046">
    <property type="entry name" value="DAGKc"/>
    <property type="match status" value="1"/>
</dbReference>
<gene>
    <name evidence="12" type="ORF">SAMN05216252_107357</name>
</gene>
<evidence type="ECO:0000256" key="2">
    <source>
        <dbReference type="ARBA" id="ARBA00005983"/>
    </source>
</evidence>
<keyword evidence="10" id="KW-0812">Transmembrane</keyword>
<dbReference type="SUPFAM" id="SSF111331">
    <property type="entry name" value="NAD kinase/diacylglycerol kinase-like"/>
    <property type="match status" value="1"/>
</dbReference>
<dbReference type="InterPro" id="IPR001206">
    <property type="entry name" value="Diacylglycerol_kinase_cat_dom"/>
</dbReference>
<dbReference type="InterPro" id="IPR000326">
    <property type="entry name" value="PAP2/HPO"/>
</dbReference>
<name>A0A239GF02_9ACTN</name>
<feature type="domain" description="DAGKc" evidence="11">
    <location>
        <begin position="282"/>
        <end position="361"/>
    </location>
</feature>
<dbReference type="Pfam" id="PF19279">
    <property type="entry name" value="YegS_C"/>
    <property type="match status" value="1"/>
</dbReference>
<dbReference type="PROSITE" id="PS50146">
    <property type="entry name" value="DAGK"/>
    <property type="match status" value="1"/>
</dbReference>
<keyword evidence="8" id="KW-1208">Phospholipid metabolism</keyword>
<dbReference type="InterPro" id="IPR050187">
    <property type="entry name" value="Lipid_Phosphate_FormReg"/>
</dbReference>
<evidence type="ECO:0000256" key="9">
    <source>
        <dbReference type="SAM" id="MobiDB-lite"/>
    </source>
</evidence>
<dbReference type="Gene3D" id="2.60.200.40">
    <property type="match status" value="1"/>
</dbReference>
<dbReference type="OrthoDB" id="3171056at2"/>
<evidence type="ECO:0000256" key="7">
    <source>
        <dbReference type="ARBA" id="ARBA00023209"/>
    </source>
</evidence>
<dbReference type="SUPFAM" id="SSF48317">
    <property type="entry name" value="Acid phosphatase/Vanadium-dependent haloperoxidase"/>
    <property type="match status" value="1"/>
</dbReference>
<evidence type="ECO:0000256" key="1">
    <source>
        <dbReference type="ARBA" id="ARBA00001946"/>
    </source>
</evidence>
<evidence type="ECO:0000313" key="12">
    <source>
        <dbReference type="EMBL" id="SNS67328.1"/>
    </source>
</evidence>